<name>A0A917CXM3_9NOCA</name>
<keyword evidence="2" id="KW-0238">DNA-binding</keyword>
<keyword evidence="3" id="KW-0804">Transcription</keyword>
<evidence type="ECO:0000259" key="4">
    <source>
        <dbReference type="PROSITE" id="PS50043"/>
    </source>
</evidence>
<protein>
    <submittedName>
        <fullName evidence="5">LuxR family transcriptional regulator</fullName>
    </submittedName>
</protein>
<dbReference type="SMART" id="SM00421">
    <property type="entry name" value="HTH_LUXR"/>
    <property type="match status" value="1"/>
</dbReference>
<feature type="domain" description="HTH luxR-type" evidence="4">
    <location>
        <begin position="816"/>
        <end position="881"/>
    </location>
</feature>
<dbReference type="Proteomes" id="UP000654257">
    <property type="component" value="Unassembled WGS sequence"/>
</dbReference>
<dbReference type="PANTHER" id="PTHR44688">
    <property type="entry name" value="DNA-BINDING TRANSCRIPTIONAL ACTIVATOR DEVR_DOSR"/>
    <property type="match status" value="1"/>
</dbReference>
<evidence type="ECO:0000313" key="5">
    <source>
        <dbReference type="EMBL" id="GGG01538.1"/>
    </source>
</evidence>
<dbReference type="EMBL" id="BMCU01000002">
    <property type="protein sequence ID" value="GGG01538.1"/>
    <property type="molecule type" value="Genomic_DNA"/>
</dbReference>
<dbReference type="CDD" id="cd06170">
    <property type="entry name" value="LuxR_C_like"/>
    <property type="match status" value="1"/>
</dbReference>
<dbReference type="InterPro" id="IPR000792">
    <property type="entry name" value="Tscrpt_reg_LuxR_C"/>
</dbReference>
<keyword evidence="1" id="KW-0805">Transcription regulation</keyword>
<dbReference type="SUPFAM" id="SSF52540">
    <property type="entry name" value="P-loop containing nucleoside triphosphate hydrolases"/>
    <property type="match status" value="1"/>
</dbReference>
<dbReference type="InterPro" id="IPR016032">
    <property type="entry name" value="Sig_transdc_resp-reg_C-effctor"/>
</dbReference>
<gene>
    <name evidence="5" type="ORF">GCM10007304_14410</name>
</gene>
<dbReference type="GO" id="GO:0006355">
    <property type="term" value="P:regulation of DNA-templated transcription"/>
    <property type="evidence" value="ECO:0007669"/>
    <property type="project" value="InterPro"/>
</dbReference>
<dbReference type="PANTHER" id="PTHR44688:SF16">
    <property type="entry name" value="DNA-BINDING TRANSCRIPTIONAL ACTIVATOR DEVR_DOSR"/>
    <property type="match status" value="1"/>
</dbReference>
<dbReference type="Gene3D" id="1.10.10.10">
    <property type="entry name" value="Winged helix-like DNA-binding domain superfamily/Winged helix DNA-binding domain"/>
    <property type="match status" value="1"/>
</dbReference>
<dbReference type="SUPFAM" id="SSF46894">
    <property type="entry name" value="C-terminal effector domain of the bipartite response regulators"/>
    <property type="match status" value="1"/>
</dbReference>
<reference evidence="5" key="2">
    <citation type="submission" date="2020-09" db="EMBL/GenBank/DDBJ databases">
        <authorList>
            <person name="Sun Q."/>
            <person name="Sedlacek I."/>
        </authorList>
    </citation>
    <scope>NUCLEOTIDE SEQUENCE</scope>
    <source>
        <strain evidence="5">CCM 7905</strain>
    </source>
</reference>
<evidence type="ECO:0000256" key="2">
    <source>
        <dbReference type="ARBA" id="ARBA00023125"/>
    </source>
</evidence>
<dbReference type="PROSITE" id="PS50043">
    <property type="entry name" value="HTH_LUXR_2"/>
    <property type="match status" value="1"/>
</dbReference>
<dbReference type="RefSeq" id="WP_188544145.1">
    <property type="nucleotide sequence ID" value="NZ_BMCU01000002.1"/>
</dbReference>
<dbReference type="Pfam" id="PF00196">
    <property type="entry name" value="GerE"/>
    <property type="match status" value="1"/>
</dbReference>
<evidence type="ECO:0000256" key="1">
    <source>
        <dbReference type="ARBA" id="ARBA00023015"/>
    </source>
</evidence>
<dbReference type="GO" id="GO:0003677">
    <property type="term" value="F:DNA binding"/>
    <property type="evidence" value="ECO:0007669"/>
    <property type="project" value="UniProtKB-KW"/>
</dbReference>
<dbReference type="AlphaFoldDB" id="A0A917CXM3"/>
<reference evidence="5" key="1">
    <citation type="journal article" date="2014" name="Int. J. Syst. Evol. Microbiol.">
        <title>Complete genome sequence of Corynebacterium casei LMG S-19264T (=DSM 44701T), isolated from a smear-ripened cheese.</title>
        <authorList>
            <consortium name="US DOE Joint Genome Institute (JGI-PGF)"/>
            <person name="Walter F."/>
            <person name="Albersmeier A."/>
            <person name="Kalinowski J."/>
            <person name="Ruckert C."/>
        </authorList>
    </citation>
    <scope>NUCLEOTIDE SEQUENCE</scope>
    <source>
        <strain evidence="5">CCM 7905</strain>
    </source>
</reference>
<dbReference type="PRINTS" id="PR00038">
    <property type="entry name" value="HTHLUXR"/>
</dbReference>
<dbReference type="InterPro" id="IPR036388">
    <property type="entry name" value="WH-like_DNA-bd_sf"/>
</dbReference>
<proteinExistence type="predicted"/>
<sequence length="886" mass="93558">MDPLPRGEVPLVGRENELARILESADRFGGIAVKGVPGVGRTRLLTEATARLGRLGWTVMRIVTSAPDDGGTGLKVGMRTEATLTHVLDSVRAGHRTLVVVDDSHWIDVASTDSLARLVSAPNFYVLLGVSSGRRRTPVIDSLWKDGLLDRIDLSLLGDDDCARIVTRIVADSGDTVDAAAVHQFTRMARGNLVVLRELIAAAVDQGTLVRRGDLWRLTGELPVSPGIDDIVWAYLEEFIALSQLDGSTPAHRRHIITALQYVALADSLLLSAASALIDDSLLEELDTGGIVVVTTVDGVDRVEFATPVTGPVIRANLGQLRRRRLSASLAVALEAAAAQGHSGPREVVLAALLRLDGGLRLDAASAVTAARLSWRFYPPDIPRRLAEAADDAGGGFEAQLILATAEGQLGLVDDAHARLMRLTDSAATDFQRVAAVTACADNLVLRIGDGKQALALSYATELTLTDDDVRTQLIARRGLTMHAIGDSAGALSLLEPLLDDLSGPTLISACFAAATGATVIGKLSSAYAALDRVPLSDDLTVGPLHSMIDLCRCFTFGFAGDLSGAQDLALRRYREGIEMSSPLQQAWFSWANGGLLITRGLAAEAAGWLRTAHSLAGELGQGSMVHMVACDLVRCLAIAGRTADADELVAAADLDDAASPTLFGAGGTRHIALGWLAAVKGDMTSAERSLRAGADAHAGNEHHLATLHAYADLARCGYAEDVLPMVERLWSLVEGELATVLLQVVRALASTSGTESLSAATEAEKIGLWLHAAELCMHAARMFDADGAPRDGAAARRRANLLARQCGSPTTPLLRTGGGLTLSSREKEVARLAADGSSNKQIADVMVLSPRTVETHLSKVFAKLGIGTRAELAALPDQLFDDSDR</sequence>
<evidence type="ECO:0000256" key="3">
    <source>
        <dbReference type="ARBA" id="ARBA00023163"/>
    </source>
</evidence>
<keyword evidence="6" id="KW-1185">Reference proteome</keyword>
<dbReference type="InterPro" id="IPR027417">
    <property type="entry name" value="P-loop_NTPase"/>
</dbReference>
<accession>A0A917CXM3</accession>
<comment type="caution">
    <text evidence="5">The sequence shown here is derived from an EMBL/GenBank/DDBJ whole genome shotgun (WGS) entry which is preliminary data.</text>
</comment>
<evidence type="ECO:0000313" key="6">
    <source>
        <dbReference type="Proteomes" id="UP000654257"/>
    </source>
</evidence>
<organism evidence="5 6">
    <name type="scientific">Rhodococcoides trifolii</name>
    <dbReference type="NCBI Taxonomy" id="908250"/>
    <lineage>
        <taxon>Bacteria</taxon>
        <taxon>Bacillati</taxon>
        <taxon>Actinomycetota</taxon>
        <taxon>Actinomycetes</taxon>
        <taxon>Mycobacteriales</taxon>
        <taxon>Nocardiaceae</taxon>
        <taxon>Rhodococcoides</taxon>
    </lineage>
</organism>